<feature type="signal peptide" evidence="4">
    <location>
        <begin position="1"/>
        <end position="17"/>
    </location>
</feature>
<evidence type="ECO:0000313" key="7">
    <source>
        <dbReference type="Proteomes" id="UP000054359"/>
    </source>
</evidence>
<sequence>MKMYILLCNLMVLLVLSVNRLARTETHSEALPNTPLSGTNKPRTRVVSTKYGDLRGFVTYLPNLQSVDVFLGIPYASPPISALRFMPPVTPSHWKGVRSADKFSPVCPQKPPDIRNETEALKRMPP</sequence>
<dbReference type="STRING" id="407821.A0A087TCJ7"/>
<evidence type="ECO:0000259" key="5">
    <source>
        <dbReference type="Pfam" id="PF00135"/>
    </source>
</evidence>
<dbReference type="InterPro" id="IPR051093">
    <property type="entry name" value="Neuroligin/BSAL"/>
</dbReference>
<dbReference type="Pfam" id="PF00135">
    <property type="entry name" value="COesterase"/>
    <property type="match status" value="1"/>
</dbReference>
<evidence type="ECO:0000256" key="2">
    <source>
        <dbReference type="ARBA" id="ARBA00023180"/>
    </source>
</evidence>
<feature type="chain" id="PRO_5001829517" evidence="4">
    <location>
        <begin position="18"/>
        <end position="126"/>
    </location>
</feature>
<proteinExistence type="inferred from homology"/>
<dbReference type="OrthoDB" id="3200163at2759"/>
<evidence type="ECO:0000256" key="4">
    <source>
        <dbReference type="SAM" id="SignalP"/>
    </source>
</evidence>
<evidence type="ECO:0000313" key="6">
    <source>
        <dbReference type="EMBL" id="KFM62836.1"/>
    </source>
</evidence>
<keyword evidence="2" id="KW-0325">Glycoprotein</keyword>
<dbReference type="InterPro" id="IPR002018">
    <property type="entry name" value="CarbesteraseB"/>
</dbReference>
<dbReference type="EMBL" id="KK114598">
    <property type="protein sequence ID" value="KFM62836.1"/>
    <property type="molecule type" value="Genomic_DNA"/>
</dbReference>
<dbReference type="InterPro" id="IPR029058">
    <property type="entry name" value="AB_hydrolase_fold"/>
</dbReference>
<protein>
    <submittedName>
        <fullName evidence="6">Neuroligin-4, Y-linked</fullName>
    </submittedName>
</protein>
<feature type="domain" description="Carboxylesterase type B" evidence="5">
    <location>
        <begin position="44"/>
        <end position="119"/>
    </location>
</feature>
<keyword evidence="4" id="KW-0732">Signal</keyword>
<dbReference type="AlphaFoldDB" id="A0A087TCJ7"/>
<dbReference type="Gene3D" id="3.40.50.1820">
    <property type="entry name" value="alpha/beta hydrolase"/>
    <property type="match status" value="1"/>
</dbReference>
<gene>
    <name evidence="6" type="ORF">X975_24014</name>
</gene>
<organism evidence="6 7">
    <name type="scientific">Stegodyphus mimosarum</name>
    <name type="common">African social velvet spider</name>
    <dbReference type="NCBI Taxonomy" id="407821"/>
    <lineage>
        <taxon>Eukaryota</taxon>
        <taxon>Metazoa</taxon>
        <taxon>Ecdysozoa</taxon>
        <taxon>Arthropoda</taxon>
        <taxon>Chelicerata</taxon>
        <taxon>Arachnida</taxon>
        <taxon>Araneae</taxon>
        <taxon>Araneomorphae</taxon>
        <taxon>Entelegynae</taxon>
        <taxon>Eresoidea</taxon>
        <taxon>Eresidae</taxon>
        <taxon>Stegodyphus</taxon>
    </lineage>
</organism>
<comment type="similarity">
    <text evidence="1">Belongs to the type-B carboxylesterase/lipase family.</text>
</comment>
<dbReference type="SUPFAM" id="SSF53474">
    <property type="entry name" value="alpha/beta-Hydrolases"/>
    <property type="match status" value="1"/>
</dbReference>
<feature type="compositionally biased region" description="Basic and acidic residues" evidence="3">
    <location>
        <begin position="112"/>
        <end position="126"/>
    </location>
</feature>
<name>A0A087TCJ7_STEMI</name>
<accession>A0A087TCJ7</accession>
<feature type="region of interest" description="Disordered" evidence="3">
    <location>
        <begin position="101"/>
        <end position="126"/>
    </location>
</feature>
<evidence type="ECO:0000256" key="1">
    <source>
        <dbReference type="ARBA" id="ARBA00005964"/>
    </source>
</evidence>
<dbReference type="Proteomes" id="UP000054359">
    <property type="component" value="Unassembled WGS sequence"/>
</dbReference>
<reference evidence="6 7" key="1">
    <citation type="submission" date="2013-11" db="EMBL/GenBank/DDBJ databases">
        <title>Genome sequencing of Stegodyphus mimosarum.</title>
        <authorList>
            <person name="Bechsgaard J."/>
        </authorList>
    </citation>
    <scope>NUCLEOTIDE SEQUENCE [LARGE SCALE GENOMIC DNA]</scope>
</reference>
<feature type="non-terminal residue" evidence="6">
    <location>
        <position position="126"/>
    </location>
</feature>
<keyword evidence="7" id="KW-1185">Reference proteome</keyword>
<dbReference type="PANTHER" id="PTHR43903">
    <property type="entry name" value="NEUROLIGIN"/>
    <property type="match status" value="1"/>
</dbReference>
<evidence type="ECO:0000256" key="3">
    <source>
        <dbReference type="SAM" id="MobiDB-lite"/>
    </source>
</evidence>